<name>A0A6H1ZAI1_9ZZZZ</name>
<proteinExistence type="predicted"/>
<dbReference type="EMBL" id="MT142218">
    <property type="protein sequence ID" value="QJA76330.1"/>
    <property type="molecule type" value="Genomic_DNA"/>
</dbReference>
<sequence length="62" mass="7315">MVYLCNVNDMPDRVWILPSGFVDIFIRVWEDESSNLSVDYINSNELRIFKGKMDSIVEYIPK</sequence>
<dbReference type="EMBL" id="MT144614">
    <property type="protein sequence ID" value="QJH95187.1"/>
    <property type="molecule type" value="Genomic_DNA"/>
</dbReference>
<gene>
    <name evidence="2" type="ORF">MM415A01531_0009</name>
    <name evidence="3" type="ORF">MM415B03166_0007</name>
    <name evidence="1" type="ORF">TM448A00108_0068</name>
    <name evidence="4" type="ORF">TM448B00355_0040</name>
</gene>
<evidence type="ECO:0000313" key="2">
    <source>
        <dbReference type="EMBL" id="QJA76330.1"/>
    </source>
</evidence>
<dbReference type="EMBL" id="MT142643">
    <property type="protein sequence ID" value="QJA86563.1"/>
    <property type="molecule type" value="Genomic_DNA"/>
</dbReference>
<evidence type="ECO:0000313" key="4">
    <source>
        <dbReference type="EMBL" id="QJH95187.1"/>
    </source>
</evidence>
<evidence type="ECO:0000313" key="1">
    <source>
        <dbReference type="EMBL" id="QJA44441.1"/>
    </source>
</evidence>
<organism evidence="1">
    <name type="scientific">viral metagenome</name>
    <dbReference type="NCBI Taxonomy" id="1070528"/>
    <lineage>
        <taxon>unclassified sequences</taxon>
        <taxon>metagenomes</taxon>
        <taxon>organismal metagenomes</taxon>
    </lineage>
</organism>
<dbReference type="AlphaFoldDB" id="A0A6H1ZAI1"/>
<evidence type="ECO:0000313" key="3">
    <source>
        <dbReference type="EMBL" id="QJA86563.1"/>
    </source>
</evidence>
<dbReference type="EMBL" id="MT143976">
    <property type="protein sequence ID" value="QJA44441.1"/>
    <property type="molecule type" value="Genomic_DNA"/>
</dbReference>
<reference evidence="1" key="1">
    <citation type="submission" date="2020-03" db="EMBL/GenBank/DDBJ databases">
        <title>The deep terrestrial virosphere.</title>
        <authorList>
            <person name="Holmfeldt K."/>
            <person name="Nilsson E."/>
            <person name="Simone D."/>
            <person name="Lopez-Fernandez M."/>
            <person name="Wu X."/>
            <person name="de Brujin I."/>
            <person name="Lundin D."/>
            <person name="Andersson A."/>
            <person name="Bertilsson S."/>
            <person name="Dopson M."/>
        </authorList>
    </citation>
    <scope>NUCLEOTIDE SEQUENCE</scope>
    <source>
        <strain evidence="2">MM415A01531</strain>
        <strain evidence="3">MM415B03166</strain>
        <strain evidence="1">TM448A00108</strain>
        <strain evidence="4">TM448B00355</strain>
    </source>
</reference>
<protein>
    <submittedName>
        <fullName evidence="1">Uncharacterized protein</fullName>
    </submittedName>
</protein>
<accession>A0A6H1ZAI1</accession>